<feature type="transmembrane region" description="Helical" evidence="8">
    <location>
        <begin position="484"/>
        <end position="505"/>
    </location>
</feature>
<feature type="region of interest" description="Disordered" evidence="7">
    <location>
        <begin position="514"/>
        <end position="615"/>
    </location>
</feature>
<dbReference type="PROSITE" id="PS00329">
    <property type="entry name" value="HSP70_2"/>
    <property type="match status" value="1"/>
</dbReference>
<dbReference type="GO" id="GO:0140662">
    <property type="term" value="F:ATP-dependent protein folding chaperone"/>
    <property type="evidence" value="ECO:0007669"/>
    <property type="project" value="InterPro"/>
</dbReference>
<keyword evidence="8" id="KW-0472">Membrane</keyword>
<reference evidence="9 10" key="1">
    <citation type="submission" date="2019-03" db="EMBL/GenBank/DDBJ databases">
        <title>Sequencing the genomes of 1000 actinobacteria strains.</title>
        <authorList>
            <person name="Klenk H.-P."/>
        </authorList>
    </citation>
    <scope>NUCLEOTIDE SEQUENCE [LARGE SCALE GENOMIC DNA]</scope>
    <source>
        <strain evidence="9 10">DSM 44969</strain>
    </source>
</reference>
<organism evidence="9 10">
    <name type="scientific">Pseudonocardia endophytica</name>
    <dbReference type="NCBI Taxonomy" id="401976"/>
    <lineage>
        <taxon>Bacteria</taxon>
        <taxon>Bacillati</taxon>
        <taxon>Actinomycetota</taxon>
        <taxon>Actinomycetes</taxon>
        <taxon>Pseudonocardiales</taxon>
        <taxon>Pseudonocardiaceae</taxon>
        <taxon>Pseudonocardia</taxon>
    </lineage>
</organism>
<dbReference type="EMBL" id="SMFZ01000001">
    <property type="protein sequence ID" value="TCK26110.1"/>
    <property type="molecule type" value="Genomic_DNA"/>
</dbReference>
<evidence type="ECO:0000256" key="8">
    <source>
        <dbReference type="SAM" id="Phobius"/>
    </source>
</evidence>
<keyword evidence="4" id="KW-0346">Stress response</keyword>
<keyword evidence="8" id="KW-1133">Transmembrane helix</keyword>
<keyword evidence="10" id="KW-1185">Reference proteome</keyword>
<evidence type="ECO:0000256" key="2">
    <source>
        <dbReference type="ARBA" id="ARBA00022741"/>
    </source>
</evidence>
<evidence type="ECO:0000256" key="7">
    <source>
        <dbReference type="SAM" id="MobiDB-lite"/>
    </source>
</evidence>
<dbReference type="Proteomes" id="UP000295560">
    <property type="component" value="Unassembled WGS sequence"/>
</dbReference>
<accession>A0A4R1HYZ6</accession>
<keyword evidence="8" id="KW-0812">Transmembrane</keyword>
<feature type="region of interest" description="Disordered" evidence="7">
    <location>
        <begin position="348"/>
        <end position="479"/>
    </location>
</feature>
<evidence type="ECO:0000256" key="1">
    <source>
        <dbReference type="ARBA" id="ARBA00007381"/>
    </source>
</evidence>
<dbReference type="Pfam" id="PF00012">
    <property type="entry name" value="HSP70"/>
    <property type="match status" value="2"/>
</dbReference>
<dbReference type="Gene3D" id="3.90.640.10">
    <property type="entry name" value="Actin, Chain A, domain 4"/>
    <property type="match status" value="1"/>
</dbReference>
<dbReference type="InterPro" id="IPR013126">
    <property type="entry name" value="Hsp_70_fam"/>
</dbReference>
<keyword evidence="5" id="KW-0143">Chaperone</keyword>
<sequence length="615" mass="61556">MGYGLGVDLGTTFTAAAVERDGRVEMATLGDRTAAVPSVVLLRGDGTVLTGDAADRRAASEPDRVAREVKRRLGDPMPVLLGGAPQPVQELMAMQLRDVVRVVSEREGGAPDEVTLTHPANWGPYKKELFGQIPRRAGIDRVRMLTEPEAAAAHYASTERVPEGAVVAVYDLGGGTFDATVLRTSGEGFEILGTPEGIEGLGGIDFDEAVYAHVDRVLDGALSGLDPADIRATAAAIRLRHECVLAKEALSADTEATIPVLLPAVQTEVRLTRGEFETMIQPSVAATVEAMRRALRSAGVTPDELHTVLLVGGSSRIPAVARMVSAELGRPTSVDAHPKHAIALGAAQLSRRTGPEAVDGGPADDTPTPPRGIPVVTPMGAPMLPSQAGPVGPGTPGVPVGPGTPPGGTRQPTGPNGTGSFSPVPLATAPLAGVAAGTASSDGPGTADPTAVMGPDGGPLRAEAGAPPPELRAPAGAARRKRRVGAVVGAGIVVAAAAVGAAVFYGTSAGATATPGPAAATAPVATPAAPTPTEEAAPQSDGGSSGGSAPAPRKTVERQAPVAADPPSHHSSGSGSSSKTWTSSKTSTSKTDTDTDTDTDSGSSGNSGGNNGGNG</sequence>
<dbReference type="Gene3D" id="3.30.420.40">
    <property type="match status" value="2"/>
</dbReference>
<protein>
    <submittedName>
        <fullName evidence="9">Hsp70 protein</fullName>
    </submittedName>
</protein>
<evidence type="ECO:0000313" key="9">
    <source>
        <dbReference type="EMBL" id="TCK26110.1"/>
    </source>
</evidence>
<dbReference type="PRINTS" id="PR00301">
    <property type="entry name" value="HEATSHOCK70"/>
</dbReference>
<evidence type="ECO:0000256" key="4">
    <source>
        <dbReference type="ARBA" id="ARBA00023016"/>
    </source>
</evidence>
<feature type="compositionally biased region" description="Low complexity" evidence="7">
    <location>
        <begin position="514"/>
        <end position="552"/>
    </location>
</feature>
<comment type="caution">
    <text evidence="9">The sequence shown here is derived from an EMBL/GenBank/DDBJ whole genome shotgun (WGS) entry which is preliminary data.</text>
</comment>
<proteinExistence type="inferred from homology"/>
<dbReference type="PROSITE" id="PS01036">
    <property type="entry name" value="HSP70_3"/>
    <property type="match status" value="1"/>
</dbReference>
<dbReference type="AlphaFoldDB" id="A0A4R1HYZ6"/>
<evidence type="ECO:0000256" key="3">
    <source>
        <dbReference type="ARBA" id="ARBA00022840"/>
    </source>
</evidence>
<dbReference type="PANTHER" id="PTHR19375">
    <property type="entry name" value="HEAT SHOCK PROTEIN 70KDA"/>
    <property type="match status" value="1"/>
</dbReference>
<gene>
    <name evidence="9" type="ORF">EV378_1939</name>
</gene>
<name>A0A4R1HYZ6_PSEEN</name>
<comment type="similarity">
    <text evidence="1 6">Belongs to the heat shock protein 70 family.</text>
</comment>
<evidence type="ECO:0000256" key="6">
    <source>
        <dbReference type="RuleBase" id="RU003322"/>
    </source>
</evidence>
<dbReference type="InterPro" id="IPR043129">
    <property type="entry name" value="ATPase_NBD"/>
</dbReference>
<keyword evidence="3 6" id="KW-0067">ATP-binding</keyword>
<keyword evidence="2 6" id="KW-0547">Nucleotide-binding</keyword>
<dbReference type="GO" id="GO:0005524">
    <property type="term" value="F:ATP binding"/>
    <property type="evidence" value="ECO:0007669"/>
    <property type="project" value="UniProtKB-KW"/>
</dbReference>
<dbReference type="InterPro" id="IPR018181">
    <property type="entry name" value="Heat_shock_70_CS"/>
</dbReference>
<dbReference type="RefSeq" id="WP_165922215.1">
    <property type="nucleotide sequence ID" value="NZ_SMFZ01000001.1"/>
</dbReference>
<feature type="compositionally biased region" description="Gly residues" evidence="7">
    <location>
        <begin position="605"/>
        <end position="615"/>
    </location>
</feature>
<feature type="compositionally biased region" description="Low complexity" evidence="7">
    <location>
        <begin position="571"/>
        <end position="590"/>
    </location>
</feature>
<feature type="compositionally biased region" description="Low complexity" evidence="7">
    <location>
        <begin position="407"/>
        <end position="419"/>
    </location>
</feature>
<dbReference type="SUPFAM" id="SSF53067">
    <property type="entry name" value="Actin-like ATPase domain"/>
    <property type="match status" value="2"/>
</dbReference>
<evidence type="ECO:0000313" key="10">
    <source>
        <dbReference type="Proteomes" id="UP000295560"/>
    </source>
</evidence>
<evidence type="ECO:0000256" key="5">
    <source>
        <dbReference type="ARBA" id="ARBA00023186"/>
    </source>
</evidence>